<organism evidence="1 2">
    <name type="scientific">Nocardia bovistercoris</name>
    <dbReference type="NCBI Taxonomy" id="2785916"/>
    <lineage>
        <taxon>Bacteria</taxon>
        <taxon>Bacillati</taxon>
        <taxon>Actinomycetota</taxon>
        <taxon>Actinomycetes</taxon>
        <taxon>Mycobacteriales</taxon>
        <taxon>Nocardiaceae</taxon>
        <taxon>Nocardia</taxon>
    </lineage>
</organism>
<keyword evidence="2" id="KW-1185">Reference proteome</keyword>
<name>A0A931IAV0_9NOCA</name>
<gene>
    <name evidence="1" type="ORF">IT779_09210</name>
</gene>
<protein>
    <submittedName>
        <fullName evidence="1">Uncharacterized protein</fullName>
    </submittedName>
</protein>
<dbReference type="AlphaFoldDB" id="A0A931IAV0"/>
<proteinExistence type="predicted"/>
<reference evidence="1" key="1">
    <citation type="submission" date="2020-11" db="EMBL/GenBank/DDBJ databases">
        <title>Nocardia NEAU-351.nov., a novel actinomycete isolated from the cow dung.</title>
        <authorList>
            <person name="Zhang X."/>
        </authorList>
    </citation>
    <scope>NUCLEOTIDE SEQUENCE</scope>
    <source>
        <strain evidence="1">NEAU-351</strain>
    </source>
</reference>
<accession>A0A931IAV0</accession>
<evidence type="ECO:0000313" key="2">
    <source>
        <dbReference type="Proteomes" id="UP000655751"/>
    </source>
</evidence>
<dbReference type="Proteomes" id="UP000655751">
    <property type="component" value="Unassembled WGS sequence"/>
</dbReference>
<comment type="caution">
    <text evidence="1">The sequence shown here is derived from an EMBL/GenBank/DDBJ whole genome shotgun (WGS) entry which is preliminary data.</text>
</comment>
<dbReference type="EMBL" id="JADMLG010000003">
    <property type="protein sequence ID" value="MBH0776463.1"/>
    <property type="molecule type" value="Genomic_DNA"/>
</dbReference>
<evidence type="ECO:0000313" key="1">
    <source>
        <dbReference type="EMBL" id="MBH0776463.1"/>
    </source>
</evidence>
<sequence length="71" mass="7451">MKRSKLIFATVGIILAGAGALDILGDKSVPTDTVQIASVGGDTMASRSGHFRIEVPRTVSCPIDESAIHDR</sequence>
<dbReference type="RefSeq" id="WP_196148800.1">
    <property type="nucleotide sequence ID" value="NZ_JADMLG010000003.1"/>
</dbReference>